<protein>
    <submittedName>
        <fullName evidence="1">Uncharacterized protein</fullName>
    </submittedName>
</protein>
<dbReference type="EMBL" id="ML122251">
    <property type="protein sequence ID" value="RPD65893.1"/>
    <property type="molecule type" value="Genomic_DNA"/>
</dbReference>
<sequence>MTAVCEMAQRAAHEGSCPDLSQLPSPAPAPRFPLVFASDSREARNAQRKAASDTGTSCTSRISAAGGVLSLASPPPSSIPRAHGSLKMSCVPSSSMGTSLTGALLRTGSSDARTAGAIIGRGRGTLDGTCQPRRSCANCFRRKRRPILYVAPKTYRRRKIVGWMTPRI</sequence>
<organism evidence="1 2">
    <name type="scientific">Lentinus tigrinus ALCF2SS1-6</name>
    <dbReference type="NCBI Taxonomy" id="1328759"/>
    <lineage>
        <taxon>Eukaryota</taxon>
        <taxon>Fungi</taxon>
        <taxon>Dikarya</taxon>
        <taxon>Basidiomycota</taxon>
        <taxon>Agaricomycotina</taxon>
        <taxon>Agaricomycetes</taxon>
        <taxon>Polyporales</taxon>
        <taxon>Polyporaceae</taxon>
        <taxon>Lentinus</taxon>
    </lineage>
</organism>
<keyword evidence="2" id="KW-1185">Reference proteome</keyword>
<proteinExistence type="predicted"/>
<gene>
    <name evidence="1" type="ORF">L227DRAFT_125101</name>
</gene>
<dbReference type="Proteomes" id="UP000313359">
    <property type="component" value="Unassembled WGS sequence"/>
</dbReference>
<dbReference type="AlphaFoldDB" id="A0A5C2SPW5"/>
<evidence type="ECO:0000313" key="2">
    <source>
        <dbReference type="Proteomes" id="UP000313359"/>
    </source>
</evidence>
<accession>A0A5C2SPW5</accession>
<evidence type="ECO:0000313" key="1">
    <source>
        <dbReference type="EMBL" id="RPD65893.1"/>
    </source>
</evidence>
<name>A0A5C2SPW5_9APHY</name>
<reference evidence="1" key="1">
    <citation type="journal article" date="2018" name="Genome Biol. Evol.">
        <title>Genomics and development of Lentinus tigrinus, a white-rot wood-decaying mushroom with dimorphic fruiting bodies.</title>
        <authorList>
            <person name="Wu B."/>
            <person name="Xu Z."/>
            <person name="Knudson A."/>
            <person name="Carlson A."/>
            <person name="Chen N."/>
            <person name="Kovaka S."/>
            <person name="LaButti K."/>
            <person name="Lipzen A."/>
            <person name="Pennachio C."/>
            <person name="Riley R."/>
            <person name="Schakwitz W."/>
            <person name="Umezawa K."/>
            <person name="Ohm R.A."/>
            <person name="Grigoriev I.V."/>
            <person name="Nagy L.G."/>
            <person name="Gibbons J."/>
            <person name="Hibbett D."/>
        </authorList>
    </citation>
    <scope>NUCLEOTIDE SEQUENCE [LARGE SCALE GENOMIC DNA]</scope>
    <source>
        <strain evidence="1">ALCF2SS1-6</strain>
    </source>
</reference>